<dbReference type="InterPro" id="IPR052028">
    <property type="entry name" value="HipA_Ser/Thr_kinase"/>
</dbReference>
<dbReference type="AlphaFoldDB" id="A0A285TXK7"/>
<dbReference type="Pfam" id="PF07804">
    <property type="entry name" value="HipA_C"/>
    <property type="match status" value="1"/>
</dbReference>
<comment type="similarity">
    <text evidence="1">Belongs to the HipA Ser/Thr kinase family.</text>
</comment>
<dbReference type="Gene3D" id="1.10.1070.20">
    <property type="match status" value="1"/>
</dbReference>
<gene>
    <name evidence="6" type="ORF">SAMN05428964_10993</name>
</gene>
<dbReference type="PANTHER" id="PTHR37419:SF8">
    <property type="entry name" value="TOXIN YJJJ"/>
    <property type="match status" value="1"/>
</dbReference>
<protein>
    <submittedName>
        <fullName evidence="6">Serine/threonine-protein kinase HipA</fullName>
    </submittedName>
</protein>
<name>A0A285TXK7_9PROT</name>
<dbReference type="InterPro" id="IPR012893">
    <property type="entry name" value="HipA-like_C"/>
</dbReference>
<sequence length="430" mass="46828">MASKRVFVRVGELAIPVGELIISIDGKRETSSFKYDASWLDDPRAFALSPGLALTDAPYFFSGDRGSALPPPIGDGTPDSWGRAVIKATLGGRACSELDFLLHSTDFLRSGALRFYESRDADAPALAQHSPDGTQFTIPRLIDLEKFIIEARAFEADPARYREKRADLVSGGRLGDVVGTLGGARPKINAIDNGNLWIVKLAKMNDQYSVAHGEVLALNLAKAVGINACEATVLPSSQTYPVAMVRRFDRTGEGARRPYISAQTFMELPGAEAGNYADIAFQMNEWSADPVSEKAELFRRVAFNILIQNTDDHLRNLGFLYGGNGKWLLSPTFDINPVPEIGSSLKTAVSEIHGTELSIANLIDAAPYFDIDTDKAAEVLYDMAATIASQWRREAAKIKMSGADIRYLTPAFDNSQVEDALMLKTKSGKV</sequence>
<organism evidence="6 7">
    <name type="scientific">Thalassospira xiamenensis</name>
    <dbReference type="NCBI Taxonomy" id="220697"/>
    <lineage>
        <taxon>Bacteria</taxon>
        <taxon>Pseudomonadati</taxon>
        <taxon>Pseudomonadota</taxon>
        <taxon>Alphaproteobacteria</taxon>
        <taxon>Rhodospirillales</taxon>
        <taxon>Thalassospiraceae</taxon>
        <taxon>Thalassospira</taxon>
    </lineage>
</organism>
<evidence type="ECO:0000256" key="3">
    <source>
        <dbReference type="ARBA" id="ARBA00022777"/>
    </source>
</evidence>
<dbReference type="Pfam" id="PF13657">
    <property type="entry name" value="Couple_hipA"/>
    <property type="match status" value="1"/>
</dbReference>
<keyword evidence="2" id="KW-0808">Transferase</keyword>
<evidence type="ECO:0000313" key="6">
    <source>
        <dbReference type="EMBL" id="SOC30542.1"/>
    </source>
</evidence>
<dbReference type="GO" id="GO:0004674">
    <property type="term" value="F:protein serine/threonine kinase activity"/>
    <property type="evidence" value="ECO:0007669"/>
    <property type="project" value="TreeGrafter"/>
</dbReference>
<evidence type="ECO:0000259" key="4">
    <source>
        <dbReference type="Pfam" id="PF07804"/>
    </source>
</evidence>
<evidence type="ECO:0000256" key="1">
    <source>
        <dbReference type="ARBA" id="ARBA00010164"/>
    </source>
</evidence>
<feature type="domain" description="HipA N-terminal subdomain 1" evidence="5">
    <location>
        <begin position="16"/>
        <end position="104"/>
    </location>
</feature>
<feature type="domain" description="HipA-like C-terminal" evidence="4">
    <location>
        <begin position="180"/>
        <end position="391"/>
    </location>
</feature>
<accession>A0A285TXK7</accession>
<reference evidence="6 7" key="1">
    <citation type="submission" date="2017-08" db="EMBL/GenBank/DDBJ databases">
        <authorList>
            <person name="de Groot N.N."/>
        </authorList>
    </citation>
    <scope>NUCLEOTIDE SEQUENCE [LARGE SCALE GENOMIC DNA]</scope>
    <source>
        <strain evidence="6 7">USBA 78</strain>
    </source>
</reference>
<dbReference type="EMBL" id="OBMM01000009">
    <property type="protein sequence ID" value="SOC30542.1"/>
    <property type="molecule type" value="Genomic_DNA"/>
</dbReference>
<keyword evidence="3 6" id="KW-0418">Kinase</keyword>
<dbReference type="GO" id="GO:0005829">
    <property type="term" value="C:cytosol"/>
    <property type="evidence" value="ECO:0007669"/>
    <property type="project" value="TreeGrafter"/>
</dbReference>
<evidence type="ECO:0000256" key="2">
    <source>
        <dbReference type="ARBA" id="ARBA00022679"/>
    </source>
</evidence>
<dbReference type="InterPro" id="IPR017508">
    <property type="entry name" value="HipA_N1"/>
</dbReference>
<dbReference type="Proteomes" id="UP000219068">
    <property type="component" value="Unassembled WGS sequence"/>
</dbReference>
<dbReference type="PANTHER" id="PTHR37419">
    <property type="entry name" value="SERINE/THREONINE-PROTEIN KINASE TOXIN HIPA"/>
    <property type="match status" value="1"/>
</dbReference>
<evidence type="ECO:0000259" key="5">
    <source>
        <dbReference type="Pfam" id="PF13657"/>
    </source>
</evidence>
<evidence type="ECO:0000313" key="7">
    <source>
        <dbReference type="Proteomes" id="UP000219068"/>
    </source>
</evidence>
<proteinExistence type="inferred from homology"/>
<dbReference type="RefSeq" id="WP_097053648.1">
    <property type="nucleotide sequence ID" value="NZ_OBMM01000009.1"/>
</dbReference>